<dbReference type="PANTHER" id="PTHR33398">
    <property type="entry name" value="30S RIBOSOMAL PROTEIN S20"/>
    <property type="match status" value="1"/>
</dbReference>
<keyword evidence="2" id="KW-0699">rRNA-binding</keyword>
<keyword evidence="5" id="KW-0687">Ribonucleoprotein</keyword>
<evidence type="ECO:0000256" key="6">
    <source>
        <dbReference type="SAM" id="MobiDB-lite"/>
    </source>
</evidence>
<dbReference type="PANTHER" id="PTHR33398:SF1">
    <property type="entry name" value="SMALL RIBOSOMAL SUBUNIT PROTEIN BS20C"/>
    <property type="match status" value="1"/>
</dbReference>
<dbReference type="SUPFAM" id="SSF46992">
    <property type="entry name" value="Ribosomal protein S20"/>
    <property type="match status" value="1"/>
</dbReference>
<dbReference type="GO" id="GO:0015935">
    <property type="term" value="C:small ribosomal subunit"/>
    <property type="evidence" value="ECO:0007669"/>
    <property type="project" value="TreeGrafter"/>
</dbReference>
<evidence type="ECO:0000256" key="4">
    <source>
        <dbReference type="ARBA" id="ARBA00022980"/>
    </source>
</evidence>
<dbReference type="EMBL" id="CAJHUC010002267">
    <property type="protein sequence ID" value="CAD7703499.1"/>
    <property type="molecule type" value="Genomic_DNA"/>
</dbReference>
<sequence length="164" mass="18207">MMGSLTHGLRRLTLGVASRPPPTPNFSFSSAMRGQALAAPRRQMAATVAAVNVQAAQNSDRRQRRSEKQRIRNRARKSAVTTRMKKVFKALDTFKDEPPKTEDELKPVESLISEAFKEIDKAWSKGVLHKNTAARRKSRLSRAKNRLLADAGLIAAPKSDTEEA</sequence>
<feature type="compositionally biased region" description="Basic residues" evidence="6">
    <location>
        <begin position="62"/>
        <end position="81"/>
    </location>
</feature>
<dbReference type="AlphaFoldDB" id="A0A8S1J888"/>
<accession>A0A8S1J888</accession>
<proteinExistence type="inferred from homology"/>
<keyword evidence="3" id="KW-0694">RNA-binding</keyword>
<evidence type="ECO:0000256" key="3">
    <source>
        <dbReference type="ARBA" id="ARBA00022884"/>
    </source>
</evidence>
<comment type="caution">
    <text evidence="7">The sequence shown here is derived from an EMBL/GenBank/DDBJ whole genome shotgun (WGS) entry which is preliminary data.</text>
</comment>
<dbReference type="Gene3D" id="1.20.58.110">
    <property type="entry name" value="Ribosomal protein S20"/>
    <property type="match status" value="1"/>
</dbReference>
<evidence type="ECO:0008006" key="9">
    <source>
        <dbReference type="Google" id="ProtNLM"/>
    </source>
</evidence>
<dbReference type="HAMAP" id="MF_00500">
    <property type="entry name" value="Ribosomal_bS20"/>
    <property type="match status" value="1"/>
</dbReference>
<dbReference type="GO" id="GO:0070181">
    <property type="term" value="F:small ribosomal subunit rRNA binding"/>
    <property type="evidence" value="ECO:0007669"/>
    <property type="project" value="TreeGrafter"/>
</dbReference>
<comment type="similarity">
    <text evidence="1">Belongs to the bacterial ribosomal protein bS20 family.</text>
</comment>
<name>A0A8S1J888_9CHLO</name>
<dbReference type="OrthoDB" id="4825at2759"/>
<dbReference type="GO" id="GO:0006412">
    <property type="term" value="P:translation"/>
    <property type="evidence" value="ECO:0007669"/>
    <property type="project" value="InterPro"/>
</dbReference>
<dbReference type="GO" id="GO:0003735">
    <property type="term" value="F:structural constituent of ribosome"/>
    <property type="evidence" value="ECO:0007669"/>
    <property type="project" value="InterPro"/>
</dbReference>
<evidence type="ECO:0000256" key="1">
    <source>
        <dbReference type="ARBA" id="ARBA00007634"/>
    </source>
</evidence>
<organism evidence="7 8">
    <name type="scientific">Ostreobium quekettii</name>
    <dbReference type="NCBI Taxonomy" id="121088"/>
    <lineage>
        <taxon>Eukaryota</taxon>
        <taxon>Viridiplantae</taxon>
        <taxon>Chlorophyta</taxon>
        <taxon>core chlorophytes</taxon>
        <taxon>Ulvophyceae</taxon>
        <taxon>TCBD clade</taxon>
        <taxon>Bryopsidales</taxon>
        <taxon>Ostreobineae</taxon>
        <taxon>Ostreobiaceae</taxon>
        <taxon>Ostreobium</taxon>
    </lineage>
</organism>
<protein>
    <recommendedName>
        <fullName evidence="9">Ribosomal protein S20</fullName>
    </recommendedName>
</protein>
<evidence type="ECO:0000256" key="5">
    <source>
        <dbReference type="ARBA" id="ARBA00023274"/>
    </source>
</evidence>
<evidence type="ECO:0000313" key="8">
    <source>
        <dbReference type="Proteomes" id="UP000708148"/>
    </source>
</evidence>
<evidence type="ECO:0000313" key="7">
    <source>
        <dbReference type="EMBL" id="CAD7703499.1"/>
    </source>
</evidence>
<gene>
    <name evidence="7" type="ORF">OSTQU699_LOCUS8856</name>
</gene>
<dbReference type="InterPro" id="IPR002583">
    <property type="entry name" value="Ribosomal_bS20"/>
</dbReference>
<dbReference type="InterPro" id="IPR036510">
    <property type="entry name" value="Ribosomal_bS20_sf"/>
</dbReference>
<keyword evidence="8" id="KW-1185">Reference proteome</keyword>
<dbReference type="Proteomes" id="UP000708148">
    <property type="component" value="Unassembled WGS sequence"/>
</dbReference>
<reference evidence="7" key="1">
    <citation type="submission" date="2020-12" db="EMBL/GenBank/DDBJ databases">
        <authorList>
            <person name="Iha C."/>
        </authorList>
    </citation>
    <scope>NUCLEOTIDE SEQUENCE</scope>
</reference>
<evidence type="ECO:0000256" key="2">
    <source>
        <dbReference type="ARBA" id="ARBA00022730"/>
    </source>
</evidence>
<dbReference type="NCBIfam" id="TIGR00029">
    <property type="entry name" value="S20"/>
    <property type="match status" value="1"/>
</dbReference>
<keyword evidence="4" id="KW-0689">Ribosomal protein</keyword>
<dbReference type="Pfam" id="PF01649">
    <property type="entry name" value="Ribosomal_S20p"/>
    <property type="match status" value="1"/>
</dbReference>
<feature type="region of interest" description="Disordered" evidence="6">
    <location>
        <begin position="53"/>
        <end position="81"/>
    </location>
</feature>